<comment type="catalytic activity">
    <reaction evidence="1">
        <text>Endotype eliminative cleavage of L-alpha-rhamnopyranosyl-(1-&gt;4)-alpha-D-galactopyranosyluronic acid bonds of rhamnogalacturonan I domains in ramified hairy regions of pectin leaving L-rhamnopyranose at the reducing end and 4-deoxy-4,5-unsaturated D-galactopyranosyluronic acid at the non-reducing end.</text>
        <dbReference type="EC" id="4.2.2.23"/>
    </reaction>
</comment>
<keyword evidence="6" id="KW-0732">Signal</keyword>
<evidence type="ECO:0000313" key="13">
    <source>
        <dbReference type="EMBL" id="AXF77656.1"/>
    </source>
</evidence>
<dbReference type="RefSeq" id="WP_233479625.1">
    <property type="nucleotide sequence ID" value="NZ_CP013970.1"/>
</dbReference>
<dbReference type="EMBL" id="CP013970">
    <property type="protein sequence ID" value="AXF77656.1"/>
    <property type="molecule type" value="Genomic_DNA"/>
</dbReference>
<dbReference type="GO" id="GO:0005975">
    <property type="term" value="P:carbohydrate metabolic process"/>
    <property type="evidence" value="ECO:0007669"/>
    <property type="project" value="InterPro"/>
</dbReference>
<accession>A0A345CW39</accession>
<dbReference type="GO" id="GO:0030246">
    <property type="term" value="F:carbohydrate binding"/>
    <property type="evidence" value="ECO:0007669"/>
    <property type="project" value="InterPro"/>
</dbReference>
<dbReference type="PANTHER" id="PTHR32018:SF1">
    <property type="entry name" value="RHAMNOGALACTURONAN ENDOLYASE"/>
    <property type="match status" value="1"/>
</dbReference>
<dbReference type="GO" id="GO:0005576">
    <property type="term" value="C:extracellular region"/>
    <property type="evidence" value="ECO:0007669"/>
    <property type="project" value="UniProtKB-SubCell"/>
</dbReference>
<name>A0A345CW39_9GAMM</name>
<evidence type="ECO:0000256" key="4">
    <source>
        <dbReference type="ARBA" id="ARBA00012437"/>
    </source>
</evidence>
<dbReference type="GO" id="GO:0071555">
    <property type="term" value="P:cell wall organization"/>
    <property type="evidence" value="ECO:0007669"/>
    <property type="project" value="UniProtKB-KW"/>
</dbReference>
<evidence type="ECO:0000256" key="7">
    <source>
        <dbReference type="ARBA" id="ARBA00023157"/>
    </source>
</evidence>
<organism evidence="13 14">
    <name type="scientific">Erwinia tracheiphila</name>
    <dbReference type="NCBI Taxonomy" id="65700"/>
    <lineage>
        <taxon>Bacteria</taxon>
        <taxon>Pseudomonadati</taxon>
        <taxon>Pseudomonadota</taxon>
        <taxon>Gammaproteobacteria</taxon>
        <taxon>Enterobacterales</taxon>
        <taxon>Erwiniaceae</taxon>
        <taxon>Erwinia</taxon>
    </lineage>
</organism>
<dbReference type="SUPFAM" id="SSF74650">
    <property type="entry name" value="Galactose mutarotase-like"/>
    <property type="match status" value="1"/>
</dbReference>
<evidence type="ECO:0000256" key="1">
    <source>
        <dbReference type="ARBA" id="ARBA00001324"/>
    </source>
</evidence>
<reference evidence="13 14" key="1">
    <citation type="submission" date="2016-01" db="EMBL/GenBank/DDBJ databases">
        <authorList>
            <person name="Oliw E.H."/>
        </authorList>
    </citation>
    <scope>NUCLEOTIDE SEQUENCE [LARGE SCALE GENOMIC DNA]</scope>
    <source>
        <strain evidence="13 14">MDcuke</strain>
    </source>
</reference>
<keyword evidence="9" id="KW-0961">Cell wall biogenesis/degradation</keyword>
<feature type="domain" description="Rhamnogalacturonan lyase" evidence="11">
    <location>
        <begin position="383"/>
        <end position="535"/>
    </location>
</feature>
<evidence type="ECO:0000256" key="5">
    <source>
        <dbReference type="ARBA" id="ARBA00022525"/>
    </source>
</evidence>
<feature type="domain" description="Rhamnogalacturonase B N-terminal" evidence="10">
    <location>
        <begin position="84"/>
        <end position="259"/>
    </location>
</feature>
<sequence length="541" mass="60564">MGNVSVVVDGLKLIMKNDFFSATFTDGHATKVLINNQNIIGNLNGKKSFYIDYNDGENISFVPDSLEIVELNEDFSHVVYAQSSASRISIEQHYIITSGMSGIYCYVIARNKTDKNLSIDEFRLVCRFDPDLMPLVHNGEIEMQPKRYSELEKYTKVQDETWQLPDGTYYSKYDLARFVRDKNFCGVLGNNTGAWFIHPSHEYFSGGPLKQDLITHQDSLMIVYMSGAHFGTPKLEMPAGFQKMYGPWVIHFNQGSNSEMINDVINQSSKEAAAWPYHWVDESLYPLSRGSVRGKINGVVSEVVLSPEDEEFDLQVRGYSWHTRTNSDGSFRLDSVRPGRWLLTVYPLSGAAVGALVHKTVIVAANVDTDIGELVIAEPQNVLWQIGETDRRASGYQYSGNQRNYRWKLLPPADLTFTVGKSDPAREWYYAQTQIGSWNVEFEDRADGAGRSLKLGIAAASSASIGGSAPTLHVYLNETLLDTISYPNDKSIYRGATLCGNYHLETWVIPAALVKDGKNTLKLTLSGGAFMYDSLVYLLNT</sequence>
<evidence type="ECO:0000256" key="2">
    <source>
        <dbReference type="ARBA" id="ARBA00004613"/>
    </source>
</evidence>
<dbReference type="CDD" id="cd10317">
    <property type="entry name" value="RGL4_C"/>
    <property type="match status" value="1"/>
</dbReference>
<evidence type="ECO:0000256" key="3">
    <source>
        <dbReference type="ARBA" id="ARBA00010418"/>
    </source>
</evidence>
<dbReference type="GO" id="GO:0102210">
    <property type="term" value="F:rhamnogalacturonan endolyase activity"/>
    <property type="evidence" value="ECO:0007669"/>
    <property type="project" value="UniProtKB-EC"/>
</dbReference>
<evidence type="ECO:0000256" key="9">
    <source>
        <dbReference type="ARBA" id="ARBA00023316"/>
    </source>
</evidence>
<dbReference type="EC" id="4.2.2.23" evidence="4"/>
<proteinExistence type="inferred from homology"/>
<protein>
    <recommendedName>
        <fullName evidence="4">rhamnogalacturonan endolyase</fullName>
        <ecNumber evidence="4">4.2.2.23</ecNumber>
    </recommendedName>
</protein>
<gene>
    <name evidence="13" type="ORF">AV903_19000</name>
</gene>
<comment type="subcellular location">
    <subcellularLocation>
        <location evidence="2">Secreted</location>
    </subcellularLocation>
</comment>
<dbReference type="InterPro" id="IPR013784">
    <property type="entry name" value="Carb-bd-like_fold"/>
</dbReference>
<keyword evidence="5" id="KW-0964">Secreted</keyword>
<evidence type="ECO:0000256" key="8">
    <source>
        <dbReference type="ARBA" id="ARBA00023239"/>
    </source>
</evidence>
<dbReference type="InterPro" id="IPR029413">
    <property type="entry name" value="RG-lyase_II"/>
</dbReference>
<dbReference type="PANTHER" id="PTHR32018">
    <property type="entry name" value="RHAMNOGALACTURONATE LYASE FAMILY PROTEIN"/>
    <property type="match status" value="1"/>
</dbReference>
<dbReference type="Pfam" id="PF09284">
    <property type="entry name" value="RhgB_N"/>
    <property type="match status" value="1"/>
</dbReference>
<dbReference type="InterPro" id="IPR029411">
    <property type="entry name" value="RG-lyase_III"/>
</dbReference>
<dbReference type="InterPro" id="IPR008979">
    <property type="entry name" value="Galactose-bd-like_sf"/>
</dbReference>
<dbReference type="Proteomes" id="UP000264980">
    <property type="component" value="Chromosome"/>
</dbReference>
<dbReference type="Gene3D" id="2.70.98.10">
    <property type="match status" value="1"/>
</dbReference>
<dbReference type="SUPFAM" id="SSF49452">
    <property type="entry name" value="Starch-binding domain-like"/>
    <property type="match status" value="1"/>
</dbReference>
<feature type="domain" description="Rhamnogalacturonan lyase" evidence="12">
    <location>
        <begin position="289"/>
        <end position="369"/>
    </location>
</feature>
<dbReference type="AlphaFoldDB" id="A0A345CW39"/>
<dbReference type="Pfam" id="PF14686">
    <property type="entry name" value="fn3_3"/>
    <property type="match status" value="1"/>
</dbReference>
<dbReference type="Gene3D" id="2.60.120.260">
    <property type="entry name" value="Galactose-binding domain-like"/>
    <property type="match status" value="1"/>
</dbReference>
<dbReference type="CDD" id="cd10320">
    <property type="entry name" value="RGL4_N"/>
    <property type="match status" value="1"/>
</dbReference>
<dbReference type="SUPFAM" id="SSF49785">
    <property type="entry name" value="Galactose-binding domain-like"/>
    <property type="match status" value="1"/>
</dbReference>
<dbReference type="InterPro" id="IPR051850">
    <property type="entry name" value="Polysacch_Lyase_4"/>
</dbReference>
<evidence type="ECO:0000259" key="11">
    <source>
        <dbReference type="Pfam" id="PF14683"/>
    </source>
</evidence>
<comment type="similarity">
    <text evidence="3">Belongs to the polysaccharide lyase 4 family.</text>
</comment>
<keyword evidence="8 13" id="KW-0456">Lyase</keyword>
<dbReference type="Gene3D" id="2.60.40.1120">
    <property type="entry name" value="Carboxypeptidase-like, regulatory domain"/>
    <property type="match status" value="1"/>
</dbReference>
<dbReference type="Pfam" id="PF14683">
    <property type="entry name" value="CBM-like"/>
    <property type="match status" value="1"/>
</dbReference>
<evidence type="ECO:0000259" key="12">
    <source>
        <dbReference type="Pfam" id="PF14686"/>
    </source>
</evidence>
<keyword evidence="7" id="KW-1015">Disulfide bond</keyword>
<evidence type="ECO:0000313" key="14">
    <source>
        <dbReference type="Proteomes" id="UP000264980"/>
    </source>
</evidence>
<evidence type="ECO:0000259" key="10">
    <source>
        <dbReference type="Pfam" id="PF09284"/>
    </source>
</evidence>
<evidence type="ECO:0000256" key="6">
    <source>
        <dbReference type="ARBA" id="ARBA00022729"/>
    </source>
</evidence>
<dbReference type="InterPro" id="IPR014718">
    <property type="entry name" value="GH-type_carb-bd"/>
</dbReference>
<dbReference type="InterPro" id="IPR015364">
    <property type="entry name" value="RhgB_N"/>
</dbReference>
<dbReference type="InterPro" id="IPR011013">
    <property type="entry name" value="Gal_mutarotase_sf_dom"/>
</dbReference>